<dbReference type="Pfam" id="PF05183">
    <property type="entry name" value="RdRP"/>
    <property type="match status" value="1"/>
</dbReference>
<organism evidence="2 3">
    <name type="scientific">Clostridium scatologenes</name>
    <dbReference type="NCBI Taxonomy" id="1548"/>
    <lineage>
        <taxon>Bacteria</taxon>
        <taxon>Bacillati</taxon>
        <taxon>Bacillota</taxon>
        <taxon>Clostridia</taxon>
        <taxon>Eubacteriales</taxon>
        <taxon>Clostridiaceae</taxon>
        <taxon>Clostridium</taxon>
    </lineage>
</organism>
<evidence type="ECO:0000313" key="2">
    <source>
        <dbReference type="EMBL" id="AKA71951.1"/>
    </source>
</evidence>
<evidence type="ECO:0000259" key="1">
    <source>
        <dbReference type="Pfam" id="PF05183"/>
    </source>
</evidence>
<keyword evidence="3" id="KW-1185">Reference proteome</keyword>
<feature type="domain" description="RDRP core" evidence="1">
    <location>
        <begin position="313"/>
        <end position="744"/>
    </location>
</feature>
<dbReference type="EMBL" id="CP009933">
    <property type="protein sequence ID" value="AKA71951.1"/>
    <property type="molecule type" value="Genomic_DNA"/>
</dbReference>
<dbReference type="InterPro" id="IPR057596">
    <property type="entry name" value="RDRP_core"/>
</dbReference>
<dbReference type="AlphaFoldDB" id="A0A0E3GSE9"/>
<dbReference type="STRING" id="1548.CSCA_4826"/>
<dbReference type="HOGENOM" id="CLU_017382_0_0_9"/>
<dbReference type="RefSeq" id="WP_029159886.1">
    <property type="nucleotide sequence ID" value="NZ_CP009933.1"/>
</dbReference>
<sequence length="928" mass="107752">MMNKQVKMYCVKLNLVRTKEEKSLGNARNDIKQRKYKFRAGLSKFVKKKLDTENWTEECSKLFKEKINNNGRYNQIEKELKIIQKKISNLYIYNKDLDRSVRNKDIKTKDIIAIGDNNLVRTLGLNLGIFTDKIITIKVGNMDDSVVNKVIKDGLTIDNVDGTKQHYIFFTAGAGQTRSEKFMMILDNDSIKDVLLTLMCGLTIEEINKQGGMNISKFLAYLSLNNSGSTVWEGFDINKCIVVEDFETMVSATVDYIDRQINSVKYEVEHTKKDGTKGKYIRTKQVAEWNINKGVNNMNVPVPHFDGLGLILDKKYKKNIQARLPWVKGLLTYFNVVSYCKDKGYSTKVKDIYGKEWDIIKDNIQIIFTKSQFKLYKFYKDWDSYKDNFNRYNCTANICLQDSNKRSDYKDMNINYQMLQQLINMSDKQINMLTKDFKELIKKVHSDKNSQLEFLGATLDNKCRSYFQESLRLYPEMLTSNYVKKQISETITAEKKKACSGKIKIKDSKRVFILSDPTAFVDWLFGNIDVPTGYLQDGEVYCNLYENEAKLDVLRSPSLSFEHCIRTNIRATKGKNKWFVTNGIYTSTKDVISKILAFDCDGDEALVLSTKWIIKLAEDMIKKYDIKPIYFEMSKAGAKEINNNNIAKSLLYVYHKSNIGKISNKLTCIWNGNNPMDNYPIMQKLCAYNNDVIDSAKTLSLPLLPSEIKEVLKKEKYPYFFQYAKDKKEYKCKTISNSVMDRICKSIETMENIKFNYSKGFGTFRIKTLMYNKDNIEVNKDIIAKYLELEKITLNNIDEYAREFENEDEEGMKKTNFKEIFYGEARGKFLDYSKKIGVNYVDCIDMIIRYTYKTNDLKMAFLWNVFGAVIINNINRNIKKPLDSGYIMCQECGKRVKKEANNQIRCMSCSSKQSHHKIGDSKKVSKMA</sequence>
<evidence type="ECO:0000313" key="3">
    <source>
        <dbReference type="Proteomes" id="UP000033115"/>
    </source>
</evidence>
<dbReference type="Proteomes" id="UP000033115">
    <property type="component" value="Chromosome"/>
</dbReference>
<accession>A0A0E3GSE9</accession>
<dbReference type="KEGG" id="csq:CSCA_4826"/>
<protein>
    <recommendedName>
        <fullName evidence="1">RDRP core domain-containing protein</fullName>
    </recommendedName>
</protein>
<name>A0A0E3GSE9_CLOSL</name>
<proteinExistence type="predicted"/>
<gene>
    <name evidence="2" type="ORF">CSCA_4826</name>
</gene>
<reference evidence="2 3" key="1">
    <citation type="journal article" date="2015" name="J. Biotechnol.">
        <title>Complete genome sequence of a malodorant-producing acetogen, Clostridium scatologenes ATCC 25775(T).</title>
        <authorList>
            <person name="Zhu Z."/>
            <person name="Guo T."/>
            <person name="Zheng H."/>
            <person name="Song T."/>
            <person name="Ouyang P."/>
            <person name="Xie J."/>
        </authorList>
    </citation>
    <scope>NUCLEOTIDE SEQUENCE [LARGE SCALE GENOMIC DNA]</scope>
    <source>
        <strain evidence="2 3">ATCC 25775</strain>
    </source>
</reference>